<keyword evidence="1" id="KW-1133">Transmembrane helix</keyword>
<gene>
    <name evidence="2" type="ORF">E2C01_028302</name>
</gene>
<reference evidence="2 3" key="1">
    <citation type="submission" date="2019-05" db="EMBL/GenBank/DDBJ databases">
        <title>Another draft genome of Portunus trituberculatus and its Hox gene families provides insights of decapod evolution.</title>
        <authorList>
            <person name="Jeong J.-H."/>
            <person name="Song I."/>
            <person name="Kim S."/>
            <person name="Choi T."/>
            <person name="Kim D."/>
            <person name="Ryu S."/>
            <person name="Kim W."/>
        </authorList>
    </citation>
    <scope>NUCLEOTIDE SEQUENCE [LARGE SCALE GENOMIC DNA]</scope>
    <source>
        <tissue evidence="2">Muscle</tissue>
    </source>
</reference>
<feature type="transmembrane region" description="Helical" evidence="1">
    <location>
        <begin position="12"/>
        <end position="32"/>
    </location>
</feature>
<protein>
    <submittedName>
        <fullName evidence="2">Uncharacterized protein</fullName>
    </submittedName>
</protein>
<dbReference type="AlphaFoldDB" id="A0A5B7ENY3"/>
<keyword evidence="3" id="KW-1185">Reference proteome</keyword>
<organism evidence="2 3">
    <name type="scientific">Portunus trituberculatus</name>
    <name type="common">Swimming crab</name>
    <name type="synonym">Neptunus trituberculatus</name>
    <dbReference type="NCBI Taxonomy" id="210409"/>
    <lineage>
        <taxon>Eukaryota</taxon>
        <taxon>Metazoa</taxon>
        <taxon>Ecdysozoa</taxon>
        <taxon>Arthropoda</taxon>
        <taxon>Crustacea</taxon>
        <taxon>Multicrustacea</taxon>
        <taxon>Malacostraca</taxon>
        <taxon>Eumalacostraca</taxon>
        <taxon>Eucarida</taxon>
        <taxon>Decapoda</taxon>
        <taxon>Pleocyemata</taxon>
        <taxon>Brachyura</taxon>
        <taxon>Eubrachyura</taxon>
        <taxon>Portunoidea</taxon>
        <taxon>Portunidae</taxon>
        <taxon>Portuninae</taxon>
        <taxon>Portunus</taxon>
    </lineage>
</organism>
<evidence type="ECO:0000313" key="2">
    <source>
        <dbReference type="EMBL" id="MPC34899.1"/>
    </source>
</evidence>
<name>A0A5B7ENY3_PORTR</name>
<keyword evidence="1" id="KW-0812">Transmembrane</keyword>
<sequence>MYVSTHVTKHIAAYLSLSVLIRYGVVEMMAACTSDKTNTITTMFYLPTTITATIATPIAITPTIPPPPSQLN</sequence>
<evidence type="ECO:0000313" key="3">
    <source>
        <dbReference type="Proteomes" id="UP000324222"/>
    </source>
</evidence>
<accession>A0A5B7ENY3</accession>
<comment type="caution">
    <text evidence="2">The sequence shown here is derived from an EMBL/GenBank/DDBJ whole genome shotgun (WGS) entry which is preliminary data.</text>
</comment>
<keyword evidence="1" id="KW-0472">Membrane</keyword>
<dbReference type="EMBL" id="VSRR010003154">
    <property type="protein sequence ID" value="MPC34899.1"/>
    <property type="molecule type" value="Genomic_DNA"/>
</dbReference>
<feature type="transmembrane region" description="Helical" evidence="1">
    <location>
        <begin position="44"/>
        <end position="64"/>
    </location>
</feature>
<proteinExistence type="predicted"/>
<dbReference type="Proteomes" id="UP000324222">
    <property type="component" value="Unassembled WGS sequence"/>
</dbReference>
<evidence type="ECO:0000256" key="1">
    <source>
        <dbReference type="SAM" id="Phobius"/>
    </source>
</evidence>